<dbReference type="AlphaFoldDB" id="A0A372JTJ1"/>
<name>A0A372JTJ1_9ACTN</name>
<dbReference type="RefSeq" id="WP_117355754.1">
    <property type="nucleotide sequence ID" value="NZ_QURH01000028.1"/>
</dbReference>
<evidence type="ECO:0000256" key="1">
    <source>
        <dbReference type="SAM" id="Phobius"/>
    </source>
</evidence>
<accession>A0A372JTJ1</accession>
<dbReference type="OrthoDB" id="3483692at2"/>
<protein>
    <submittedName>
        <fullName evidence="2">Uncharacterized protein</fullName>
    </submittedName>
</protein>
<sequence length="62" mass="6821">MAFKRPSFLPSLDELEDRAQRRSVEGATPKGQFDHPTAKYIFFAGLVLVVVGHAAGAVLLFF</sequence>
<keyword evidence="3" id="KW-1185">Reference proteome</keyword>
<gene>
    <name evidence="2" type="ORF">DZF91_01685</name>
</gene>
<keyword evidence="1" id="KW-1133">Transmembrane helix</keyword>
<keyword evidence="1" id="KW-0472">Membrane</keyword>
<proteinExistence type="predicted"/>
<organism evidence="2 3">
    <name type="scientific">Actinomadura logoneensis</name>
    <dbReference type="NCBI Taxonomy" id="2293572"/>
    <lineage>
        <taxon>Bacteria</taxon>
        <taxon>Bacillati</taxon>
        <taxon>Actinomycetota</taxon>
        <taxon>Actinomycetes</taxon>
        <taxon>Streptosporangiales</taxon>
        <taxon>Thermomonosporaceae</taxon>
        <taxon>Actinomadura</taxon>
    </lineage>
</organism>
<evidence type="ECO:0000313" key="2">
    <source>
        <dbReference type="EMBL" id="RFU43342.1"/>
    </source>
</evidence>
<evidence type="ECO:0000313" key="3">
    <source>
        <dbReference type="Proteomes" id="UP000261811"/>
    </source>
</evidence>
<keyword evidence="1" id="KW-0812">Transmembrane</keyword>
<dbReference type="Proteomes" id="UP000261811">
    <property type="component" value="Unassembled WGS sequence"/>
</dbReference>
<feature type="transmembrane region" description="Helical" evidence="1">
    <location>
        <begin position="40"/>
        <end position="61"/>
    </location>
</feature>
<comment type="caution">
    <text evidence="2">The sequence shown here is derived from an EMBL/GenBank/DDBJ whole genome shotgun (WGS) entry which is preliminary data.</text>
</comment>
<reference evidence="2 3" key="1">
    <citation type="submission" date="2018-08" db="EMBL/GenBank/DDBJ databases">
        <title>Actinomadura jelena sp. nov., a novel Actinomycete isolated from soil in Chad.</title>
        <authorList>
            <person name="Shi L."/>
        </authorList>
    </citation>
    <scope>NUCLEOTIDE SEQUENCE [LARGE SCALE GENOMIC DNA]</scope>
    <source>
        <strain evidence="2 3">NEAU-G17</strain>
    </source>
</reference>
<dbReference type="EMBL" id="QURH01000028">
    <property type="protein sequence ID" value="RFU43342.1"/>
    <property type="molecule type" value="Genomic_DNA"/>
</dbReference>